<reference evidence="1 2" key="1">
    <citation type="submission" date="2021-01" db="EMBL/GenBank/DDBJ databases">
        <title>C459-1 draft genome sequence.</title>
        <authorList>
            <person name="Zhang X.-F."/>
        </authorList>
    </citation>
    <scope>NUCLEOTIDE SEQUENCE [LARGE SCALE GENOMIC DNA]</scope>
    <source>
        <strain evidence="2">C459-1</strain>
    </source>
</reference>
<name>A0ABS1R718_9SPHI</name>
<organism evidence="1 2">
    <name type="scientific">Sphingobacterium faecale</name>
    <dbReference type="NCBI Taxonomy" id="2803775"/>
    <lineage>
        <taxon>Bacteria</taxon>
        <taxon>Pseudomonadati</taxon>
        <taxon>Bacteroidota</taxon>
        <taxon>Sphingobacteriia</taxon>
        <taxon>Sphingobacteriales</taxon>
        <taxon>Sphingobacteriaceae</taxon>
        <taxon>Sphingobacterium</taxon>
    </lineage>
</organism>
<protein>
    <submittedName>
        <fullName evidence="1">Uncharacterized protein</fullName>
    </submittedName>
</protein>
<dbReference type="EMBL" id="JAERTY010000008">
    <property type="protein sequence ID" value="MBL1410065.1"/>
    <property type="molecule type" value="Genomic_DNA"/>
</dbReference>
<keyword evidence="2" id="KW-1185">Reference proteome</keyword>
<sequence>MESRSMEWIYTLEHNLNPQRLIENLEKNTNQSDIENRLEVGIGMFRPYFVERLGFSHKQAKTALVQLVITSDKIYDFLIESAKYRSEDTTTHNIRHRYLKILGQLESLLEDCGKIDGDILYHIPLTLHSIATVRLALRHKLTMLQRKIGLVNIDTELSSLLIKGLRMLIAKKGISRSDVNYMASIMDALNEVSVLKTSIVEELLYRFDFNTPMFFLYWTERCKNLLNDEPSLHRQKEMLIGMEDRLNGLIPKEKMKFLAEDISICVQLKEFLKEKKRHINQRIKLRRTELQDNKLAESGGRILFNLSVPQFGLLIRLFLENGLLTKEDIRGTFAHFAAHFRTPKTAAMSAESLQKKSTDVEFSAAKKMKGLLIAMVNWINEHYNTYRDNDANL</sequence>
<accession>A0ABS1R718</accession>
<comment type="caution">
    <text evidence="1">The sequence shown here is derived from an EMBL/GenBank/DDBJ whole genome shotgun (WGS) entry which is preliminary data.</text>
</comment>
<evidence type="ECO:0000313" key="1">
    <source>
        <dbReference type="EMBL" id="MBL1410065.1"/>
    </source>
</evidence>
<evidence type="ECO:0000313" key="2">
    <source>
        <dbReference type="Proteomes" id="UP000625283"/>
    </source>
</evidence>
<dbReference type="Proteomes" id="UP000625283">
    <property type="component" value="Unassembled WGS sequence"/>
</dbReference>
<dbReference type="RefSeq" id="WP_202103773.1">
    <property type="nucleotide sequence ID" value="NZ_JAERTY010000008.1"/>
</dbReference>
<gene>
    <name evidence="1" type="ORF">JKG61_15020</name>
</gene>
<proteinExistence type="predicted"/>